<evidence type="ECO:0000313" key="2">
    <source>
        <dbReference type="Proteomes" id="UP001530315"/>
    </source>
</evidence>
<dbReference type="CDD" id="cd07812">
    <property type="entry name" value="SRPBCC"/>
    <property type="match status" value="1"/>
</dbReference>
<dbReference type="AlphaFoldDB" id="A0ABD3QKZ7"/>
<dbReference type="Gene3D" id="3.30.530.20">
    <property type="match status" value="1"/>
</dbReference>
<accession>A0ABD3QKZ7</accession>
<reference evidence="1 2" key="1">
    <citation type="submission" date="2024-10" db="EMBL/GenBank/DDBJ databases">
        <title>Updated reference genomes for cyclostephanoid diatoms.</title>
        <authorList>
            <person name="Roberts W.R."/>
            <person name="Alverson A.J."/>
        </authorList>
    </citation>
    <scope>NUCLEOTIDE SEQUENCE [LARGE SCALE GENOMIC DNA]</scope>
    <source>
        <strain evidence="1 2">AJA276-08</strain>
    </source>
</reference>
<dbReference type="Proteomes" id="UP001530315">
    <property type="component" value="Unassembled WGS sequence"/>
</dbReference>
<dbReference type="EMBL" id="JALLAZ020000214">
    <property type="protein sequence ID" value="KAL3800521.1"/>
    <property type="molecule type" value="Genomic_DNA"/>
</dbReference>
<name>A0ABD3QKZ7_9STRA</name>
<comment type="caution">
    <text evidence="1">The sequence shown here is derived from an EMBL/GenBank/DDBJ whole genome shotgun (WGS) entry which is preliminary data.</text>
</comment>
<dbReference type="Pfam" id="PF10604">
    <property type="entry name" value="Polyketide_cyc2"/>
    <property type="match status" value="1"/>
</dbReference>
<evidence type="ECO:0000313" key="1">
    <source>
        <dbReference type="EMBL" id="KAL3800521.1"/>
    </source>
</evidence>
<keyword evidence="2" id="KW-1185">Reference proteome</keyword>
<protein>
    <recommendedName>
        <fullName evidence="3">Polyketide cyclase/dehydrase</fullName>
    </recommendedName>
</protein>
<dbReference type="SUPFAM" id="SSF55961">
    <property type="entry name" value="Bet v1-like"/>
    <property type="match status" value="1"/>
</dbReference>
<sequence length="147" mass="16343">MAPVEFSARAAATPETIWRTCFEPMKWEQWDPDLREVKDVSGDGRCEEGTTCIFAMNDGQEIPITMTNVVKNKSVDFRGGFLKGSIRAEGKVRITPVDPLTSEIYYSFELSGFVGMLVTMLKRREVVGGTKGGLDNMVKLAEEAQVK</sequence>
<proteinExistence type="predicted"/>
<organism evidence="1 2">
    <name type="scientific">Stephanodiscus triporus</name>
    <dbReference type="NCBI Taxonomy" id="2934178"/>
    <lineage>
        <taxon>Eukaryota</taxon>
        <taxon>Sar</taxon>
        <taxon>Stramenopiles</taxon>
        <taxon>Ochrophyta</taxon>
        <taxon>Bacillariophyta</taxon>
        <taxon>Coscinodiscophyceae</taxon>
        <taxon>Thalassiosirophycidae</taxon>
        <taxon>Stephanodiscales</taxon>
        <taxon>Stephanodiscaceae</taxon>
        <taxon>Stephanodiscus</taxon>
    </lineage>
</organism>
<evidence type="ECO:0008006" key="3">
    <source>
        <dbReference type="Google" id="ProtNLM"/>
    </source>
</evidence>
<gene>
    <name evidence="1" type="ORF">ACHAW5_009031</name>
</gene>
<dbReference type="InterPro" id="IPR019587">
    <property type="entry name" value="Polyketide_cyclase/dehydratase"/>
</dbReference>
<dbReference type="InterPro" id="IPR023393">
    <property type="entry name" value="START-like_dom_sf"/>
</dbReference>